<dbReference type="NCBIfam" id="TIGR00099">
    <property type="entry name" value="Cof-subfamily"/>
    <property type="match status" value="1"/>
</dbReference>
<protein>
    <submittedName>
        <fullName evidence="1">Cof-type HAD-IIB family hydrolase</fullName>
    </submittedName>
</protein>
<keyword evidence="2" id="KW-1185">Reference proteome</keyword>
<gene>
    <name evidence="1" type="ORF">OXH55_02560</name>
</gene>
<dbReference type="SFLD" id="SFLDG01144">
    <property type="entry name" value="C2.B.4:_PGP_Like"/>
    <property type="match status" value="1"/>
</dbReference>
<dbReference type="SUPFAM" id="SSF56784">
    <property type="entry name" value="HAD-like"/>
    <property type="match status" value="1"/>
</dbReference>
<dbReference type="SFLD" id="SFLDG01140">
    <property type="entry name" value="C2.B:_Phosphomannomutase_and_P"/>
    <property type="match status" value="1"/>
</dbReference>
<keyword evidence="1" id="KW-0378">Hydrolase</keyword>
<dbReference type="SFLD" id="SFLDS00003">
    <property type="entry name" value="Haloacid_Dehalogenase"/>
    <property type="match status" value="1"/>
</dbReference>
<dbReference type="PANTHER" id="PTHR10000">
    <property type="entry name" value="PHOSPHOSERINE PHOSPHATASE"/>
    <property type="match status" value="1"/>
</dbReference>
<dbReference type="RefSeq" id="WP_268047907.1">
    <property type="nucleotide sequence ID" value="NZ_JAPQES010000001.1"/>
</dbReference>
<sequence>MQYKMICLDMDGTLLNDDKIISERNKEAIKKAHDKGVKIAISTGRLFTSAKYYAEILGVEAPIIASNGAYIREKDKDDVIYEALLGKENCEKIWSIIEKYNFFNCFNTYDTVISNKPFPKEYPYYKLNEDLPEDRKINLEVSANFQGVFERDKDKIVKAICLSEDYDRIRKAKEEIKALGEFEVVSSSLNNFEIMKKGSSKGKAVEVLAGFYGLSREEVICMGDGENDLSMLQYVGMGIAMGNAEYYVKDNAKYVTDTNNNDGVAKAIEKFVL</sequence>
<dbReference type="CDD" id="cd07516">
    <property type="entry name" value="HAD_Pase"/>
    <property type="match status" value="1"/>
</dbReference>
<organism evidence="1 2">
    <name type="scientific">Clostridium ganghwense</name>
    <dbReference type="NCBI Taxonomy" id="312089"/>
    <lineage>
        <taxon>Bacteria</taxon>
        <taxon>Bacillati</taxon>
        <taxon>Bacillota</taxon>
        <taxon>Clostridia</taxon>
        <taxon>Eubacteriales</taxon>
        <taxon>Clostridiaceae</taxon>
        <taxon>Clostridium</taxon>
    </lineage>
</organism>
<dbReference type="InterPro" id="IPR023214">
    <property type="entry name" value="HAD_sf"/>
</dbReference>
<dbReference type="NCBIfam" id="TIGR01484">
    <property type="entry name" value="HAD-SF-IIB"/>
    <property type="match status" value="1"/>
</dbReference>
<name>A0ABT4CKF2_9CLOT</name>
<dbReference type="GO" id="GO:0016787">
    <property type="term" value="F:hydrolase activity"/>
    <property type="evidence" value="ECO:0007669"/>
    <property type="project" value="UniProtKB-KW"/>
</dbReference>
<proteinExistence type="predicted"/>
<dbReference type="InterPro" id="IPR036412">
    <property type="entry name" value="HAD-like_sf"/>
</dbReference>
<dbReference type="EMBL" id="JAPQES010000001">
    <property type="protein sequence ID" value="MCY6369529.1"/>
    <property type="molecule type" value="Genomic_DNA"/>
</dbReference>
<dbReference type="Gene3D" id="3.30.1240.10">
    <property type="match status" value="1"/>
</dbReference>
<evidence type="ECO:0000313" key="2">
    <source>
        <dbReference type="Proteomes" id="UP001079657"/>
    </source>
</evidence>
<evidence type="ECO:0000313" key="1">
    <source>
        <dbReference type="EMBL" id="MCY6369529.1"/>
    </source>
</evidence>
<dbReference type="InterPro" id="IPR000150">
    <property type="entry name" value="Cof"/>
</dbReference>
<reference evidence="1" key="1">
    <citation type="submission" date="2022-12" db="EMBL/GenBank/DDBJ databases">
        <authorList>
            <person name="Wang J."/>
        </authorList>
    </citation>
    <scope>NUCLEOTIDE SEQUENCE</scope>
    <source>
        <strain evidence="1">HY-42-06</strain>
    </source>
</reference>
<dbReference type="PROSITE" id="PS01229">
    <property type="entry name" value="COF_2"/>
    <property type="match status" value="1"/>
</dbReference>
<dbReference type="PANTHER" id="PTHR10000:SF8">
    <property type="entry name" value="HAD SUPERFAMILY HYDROLASE-LIKE, TYPE 3"/>
    <property type="match status" value="1"/>
</dbReference>
<comment type="caution">
    <text evidence="1">The sequence shown here is derived from an EMBL/GenBank/DDBJ whole genome shotgun (WGS) entry which is preliminary data.</text>
</comment>
<dbReference type="Gene3D" id="3.40.50.1000">
    <property type="entry name" value="HAD superfamily/HAD-like"/>
    <property type="match status" value="1"/>
</dbReference>
<dbReference type="Pfam" id="PF08282">
    <property type="entry name" value="Hydrolase_3"/>
    <property type="match status" value="1"/>
</dbReference>
<dbReference type="InterPro" id="IPR006379">
    <property type="entry name" value="HAD-SF_hydro_IIB"/>
</dbReference>
<accession>A0ABT4CKF2</accession>
<dbReference type="Proteomes" id="UP001079657">
    <property type="component" value="Unassembled WGS sequence"/>
</dbReference>